<dbReference type="Proteomes" id="UP000316270">
    <property type="component" value="Chromosome 6"/>
</dbReference>
<feature type="compositionally biased region" description="Basic and acidic residues" evidence="1">
    <location>
        <begin position="2691"/>
        <end position="2701"/>
    </location>
</feature>
<evidence type="ECO:0000259" key="2">
    <source>
        <dbReference type="Pfam" id="PF07539"/>
    </source>
</evidence>
<evidence type="ECO:0000313" key="4">
    <source>
        <dbReference type="EMBL" id="QDS71851.1"/>
    </source>
</evidence>
<accession>A0A517L894</accession>
<dbReference type="STRING" id="50376.A0A517L894"/>
<feature type="region of interest" description="Disordered" evidence="1">
    <location>
        <begin position="2588"/>
        <end position="2624"/>
    </location>
</feature>
<dbReference type="OrthoDB" id="360653at2759"/>
<evidence type="ECO:0000313" key="5">
    <source>
        <dbReference type="Proteomes" id="UP000316270"/>
    </source>
</evidence>
<dbReference type="Gene3D" id="1.25.10.10">
    <property type="entry name" value="Leucine-rich Repeat Variant"/>
    <property type="match status" value="3"/>
</dbReference>
<evidence type="ECO:0000256" key="1">
    <source>
        <dbReference type="SAM" id="MobiDB-lite"/>
    </source>
</evidence>
<proteinExistence type="predicted"/>
<protein>
    <submittedName>
        <fullName evidence="4">Uncharacterized protein</fullName>
    </submittedName>
</protein>
<feature type="region of interest" description="Disordered" evidence="1">
    <location>
        <begin position="760"/>
        <end position="779"/>
    </location>
</feature>
<evidence type="ECO:0000259" key="3">
    <source>
        <dbReference type="Pfam" id="PF20416"/>
    </source>
</evidence>
<dbReference type="InterPro" id="IPR046523">
    <property type="entry name" value="UTP20_dom"/>
</dbReference>
<organism evidence="4 5">
    <name type="scientific">Venturia effusa</name>
    <dbReference type="NCBI Taxonomy" id="50376"/>
    <lineage>
        <taxon>Eukaryota</taxon>
        <taxon>Fungi</taxon>
        <taxon>Dikarya</taxon>
        <taxon>Ascomycota</taxon>
        <taxon>Pezizomycotina</taxon>
        <taxon>Dothideomycetes</taxon>
        <taxon>Pleosporomycetidae</taxon>
        <taxon>Venturiales</taxon>
        <taxon>Venturiaceae</taxon>
        <taxon>Venturia</taxon>
    </lineage>
</organism>
<dbReference type="InterPro" id="IPR052575">
    <property type="entry name" value="SSU_processome_comp_20"/>
</dbReference>
<dbReference type="EMBL" id="CP042190">
    <property type="protein sequence ID" value="QDS71851.1"/>
    <property type="molecule type" value="Genomic_DNA"/>
</dbReference>
<dbReference type="Pfam" id="PF20416">
    <property type="entry name" value="UTP20"/>
    <property type="match status" value="1"/>
</dbReference>
<dbReference type="PANTHER" id="PTHR17695:SF11">
    <property type="entry name" value="SMALL SUBUNIT PROCESSOME COMPONENT 20 HOMOLOG"/>
    <property type="match status" value="1"/>
</dbReference>
<dbReference type="InterPro" id="IPR016024">
    <property type="entry name" value="ARM-type_fold"/>
</dbReference>
<dbReference type="InterPro" id="IPR011430">
    <property type="entry name" value="UTP20_N"/>
</dbReference>
<sequence length="2834" mass="316952">MNEKAARQKLALRKAFSGKKKISTESSRRHQFEGFTTRIAKLKIDPVRRVRIVDDDASKQELASHFRNALEKWRDTNLSEDFTNFSREVGSLCDNLPQVLHHQDKILHLLLEYIEKGNTVAVEPLLDLVARLAQDIQTQFQKHFERTIKTVSHLAAKHPDPEVVEWSFNCLAWLFKYLERLLVPDLCPTYDLLAPLLGKERQKPFVARFAAEALSFLLKKASKTPEYALKVVRHALNDLCQTAEVSKGRGTDLYEQGLTSLFVEAINGVQRHLHSRGDAIFVKLLSEVSRINESSADAAPGIRVLRGVLVSVINHTTLESFKPVFEIILQHSRTVGETPNASQVLLSTQLMFLLAAVRNGTRVHDWPGLLAILFTFIQYVSQTGPSSDVKTSDELLATFAVAHQACPLETALSHVKAFEELCSPVWQQYFLGFSSLYSELGNDRFRSLLLPYFQRFVAKQWDGTSRGLSVLLPQMVSDGRLIRGSLKLPISWQESMTTKIEVLLCSTDESSSEIDVSALNGLLEMSTIIPLEADIAHKVYSRLHAALISFLKSDRLANPTVQDHLLLGAGFRFIAENPSSDESPQLWDLLCSSAVKLQALPLFYKSLLTFLQLRKSSIGIEESQISVLMDSLIECLSSPSHRLRLAILEILQIILPSTSTKMTEILSSAVNIEQTKPSLETARWISMQLLNMGMAYRTTCTDPYMARIVPSFCFGLLHVKFAQIVEDACAALKEICNTKEGEHIVCEIAFTWLEGSDFAESATPAPEQPETAAPPVDGDIRFGGPGFERVQTLVEKNLTRAPSFKSQLDERFETTYSQIRLKNKYNRTLALKVLKTIPQVAEKRSRSLVPVLLSWALQPQQNLDPEPLLDAEEQAGDETKPHGLQRWERKDQKALLSIFGLFSNPKVLYRATDVYAALLSLLEHGDSEIQTSALRAIFAWKNASINRYQDDLLKLLDDAKFREQLTVFLDGGDSSLRNEDRADSMPIILRLLYGRVITRTKGADQRTMRKAVFVLLSRFPEAEVNQFIDVALGSIKDFSLIVDGHFQEQLLQKEHLPQRRQFGLLNLLKDLLDAWKSTAAPYIPRLVDPVFYVLLRATTQITSATIEEEDATGSTSTDSFARSLRQVALSDLNLLFDIGLGFDWKPYLPALFKIVIDPRLEKFASETAQGVSGMLRIFATWAHSPQLVSALTDYNPLLLSTIADSIGLSSAKAEVRRFVIKDVLGALIQLAADATDQADVVKQILKQFSDSFLGQLAILLRCDPPKDLMEDAVSAISGLSVYTSDCPVEILSCAADLLQLPSRIVSHTIKEELLHILLHFFGTLKSSADARERVFSAVCSSLAFFADGASRTLLSQLVRRFAEDEDLGDVADLCEELNALIPGRLDQPDFDRRARAFTVINEEKFATFSVDQWRLLLGNLMFYIKDVDELSIRLSASHGLQRFAEAAGLKDRSEKEQFMKILKETILTTVGKELRSQPEPVKAELLQVLAHIIRQHSEWNAVRDMHCLLDGDEESSFFVNALHIQKERRILALKRLSGEIQRGTLSANSLYHLLLPLLDYLALESEDSVVAGEACRTIGTLIEWVDWQQCRALLRRYIGYVQSKPDIQNTILKLMDAVTVSVCRSADIKLQLASTTTLSEAGAEAISVQHTKLSRTMPGPEKMSQYLLSDVLPPLSRFLHDKDEAVVSRRVLIAVIATRYIKLLPQEEFALKFSPLLTDVCNILKSMDQDSRDITRRALSTMCKLVGPSSIGFVLRELKTALQRGFYLHVLSYTVHSILEVAISTFKPGDLDYCASDIVAVVMEDVFGNIGLEKDAKDYKADKNTKKEVKGQKSFDSLQLLASVTSLDYISDLVRPIEMLLMGSLKHKDVVKVDELLRRLELGLLQNAAVHDRGILVFCYQLIHDSQKTSTTRVVNPKDVSNKYLVRDMPKYSEAPPQRTKVAGRMTRFALDLVRSVLKKYKDLATPANIEGFMDVIGDSLVSDQEDVKLAAIRLFTAILNVPVKRIDQDAPVYIAEAARIIEESHVANDELSQAALKLISAVLRERKSAPVKIKEKTVAVLLKRMRPDLQVISKQGAAFNLLSAIISRKIIVPEVYEMIDNDDGVAAISVRDHDRSTRDHARRVYFQFLMEYPQGKGRFAKQLAFLVRNLEFVHAEGRQSVMETILLLLNKVGDTLAPEVIQAAFWPLVSVLVNDDSSNCRESAAVLVKKALERGDEEWLKSFITLIGKLLGDDTRPVQKRTALQCWTLYLEVKGEAAKGVSTILRSVQTLLDGDNGDFTTGEWQQVYYALHTMLLLCKHLPGRAFANGLRPVWIATRNHLTYPQTWVKQEAAKLIGALFADFKSSDLSALPLESAHDLQLDDNELCDLAAKNLRLLRDGVALELATQAIQNLAFLGRCFAASGMQWRRVFDNASTLDDGNEETPAGDEDQEEAEAADGKEGRTAIAHLFYRLATILRREPKKPRGSTEVFQRRAETLNPNAAALTLIASLCATLPTEALMTSMDTILLPLVHLTDRTITPPSSGDPSFGEAWQDLVTKATELMDMLSTKLGTTEYVKALQRVKRQVAQRRDERRQKRKIEAIKQREVPSTMAKRKPLRRETARCHVGSKSPVAGSRPKDTSALDGKIETKAAGETKTASKITITTDFEKNETATQTVDQGDRESKQVIVSKLDSNKLWSQVVAESLTRKDQPLPKREPDTWETDLPKSGWGESVKVDGISETWTDEYPEEPDEEPDSESWTGFSQAFRPEKAREALEESRSRIPIFLFRASRPSSGSGIEIADADEKGVKMVPLAFLQGGSQAIHENIYEIPDLGSMVNDHLGGQSIVSEFS</sequence>
<feature type="compositionally biased region" description="Low complexity" evidence="1">
    <location>
        <begin position="760"/>
        <end position="775"/>
    </location>
</feature>
<dbReference type="GO" id="GO:0030686">
    <property type="term" value="C:90S preribosome"/>
    <property type="evidence" value="ECO:0007669"/>
    <property type="project" value="TreeGrafter"/>
</dbReference>
<feature type="domain" description="U3 small nucleolar RNA-associated protein 20 N-terminal" evidence="2">
    <location>
        <begin position="886"/>
        <end position="1477"/>
    </location>
</feature>
<reference evidence="4 5" key="1">
    <citation type="submission" date="2019-07" db="EMBL/GenBank/DDBJ databases">
        <title>Finished genome of Venturia effusa.</title>
        <authorList>
            <person name="Young C.A."/>
            <person name="Cox M.P."/>
            <person name="Ganley A.R.D."/>
            <person name="David W.J."/>
        </authorList>
    </citation>
    <scope>NUCLEOTIDE SEQUENCE [LARGE SCALE GENOMIC DNA]</scope>
    <source>
        <strain evidence="5">albino</strain>
    </source>
</reference>
<keyword evidence="5" id="KW-1185">Reference proteome</keyword>
<feature type="domain" description="U3 small nucleolar RNA-associated protein 20" evidence="3">
    <location>
        <begin position="1684"/>
        <end position="1903"/>
    </location>
</feature>
<feature type="region of interest" description="Disordered" evidence="1">
    <location>
        <begin position="2691"/>
        <end position="2746"/>
    </location>
</feature>
<name>A0A517L894_9PEZI</name>
<feature type="compositionally biased region" description="Acidic residues" evidence="1">
    <location>
        <begin position="2725"/>
        <end position="2739"/>
    </location>
</feature>
<dbReference type="Pfam" id="PF07539">
    <property type="entry name" value="UTP20_N"/>
    <property type="match status" value="1"/>
</dbReference>
<dbReference type="SUPFAM" id="SSF48371">
    <property type="entry name" value="ARM repeat"/>
    <property type="match status" value="3"/>
</dbReference>
<dbReference type="PANTHER" id="PTHR17695">
    <property type="entry name" value="SMALL SUBUNIT PROCESSOME COMPONENT 20 HOMOLOG"/>
    <property type="match status" value="1"/>
</dbReference>
<dbReference type="GO" id="GO:0032040">
    <property type="term" value="C:small-subunit processome"/>
    <property type="evidence" value="ECO:0007669"/>
    <property type="project" value="TreeGrafter"/>
</dbReference>
<dbReference type="InterPro" id="IPR011989">
    <property type="entry name" value="ARM-like"/>
</dbReference>
<gene>
    <name evidence="4" type="ORF">FKW77_009958</name>
</gene>